<dbReference type="PANTHER" id="PTHR47972">
    <property type="entry name" value="KINESIN-LIKE PROTEIN KLP-3"/>
    <property type="match status" value="1"/>
</dbReference>
<dbReference type="InterPro" id="IPR027417">
    <property type="entry name" value="P-loop_NTPase"/>
</dbReference>
<accession>A0A9D4X0U0</accession>
<proteinExistence type="inferred from homology"/>
<name>A0A9D4X0U0_PEA</name>
<gene>
    <name evidence="4" type="ORF">KIW84_056541</name>
</gene>
<dbReference type="PANTHER" id="PTHR47972:SF18">
    <property type="entry name" value="KINESIN-LIKE PROTEIN KIN-14R"/>
    <property type="match status" value="1"/>
</dbReference>
<dbReference type="InterPro" id="IPR001752">
    <property type="entry name" value="Kinesin_motor_dom"/>
</dbReference>
<dbReference type="EMBL" id="JAMSHJ010000005">
    <property type="protein sequence ID" value="KAI5411498.1"/>
    <property type="molecule type" value="Genomic_DNA"/>
</dbReference>
<sequence length="171" mass="18815">MFYNLVLILGFKSKGNIRVFRRCRPLNKVEIFDRVYTPKDDQVDVFADASSMVISVLDGYNVCIFAYGQTGTDADGSSGSVTPLRVNPVSDPFVADALLALPEPLREALYSSFSKAASSNPVLANIADSISKIGQSILKPQGNSHTAKRRLKFRHLTLPEIPHYNHCIVLS</sequence>
<dbReference type="SMART" id="SM00129">
    <property type="entry name" value="KISc"/>
    <property type="match status" value="1"/>
</dbReference>
<dbReference type="InterPro" id="IPR027640">
    <property type="entry name" value="Kinesin-like_fam"/>
</dbReference>
<dbReference type="InterPro" id="IPR036961">
    <property type="entry name" value="Kinesin_motor_dom_sf"/>
</dbReference>
<dbReference type="Gramene" id="Psat05G0654100-T1">
    <property type="protein sequence ID" value="KAI5411498.1"/>
    <property type="gene ID" value="KIW84_056541"/>
</dbReference>
<dbReference type="GO" id="GO:0015630">
    <property type="term" value="C:microtubule cytoskeleton"/>
    <property type="evidence" value="ECO:0007669"/>
    <property type="project" value="TreeGrafter"/>
</dbReference>
<dbReference type="Gramene" id="Psat5g233800.1">
    <property type="protein sequence ID" value="Psat5g233800.1.cds"/>
    <property type="gene ID" value="Psat5g233800"/>
</dbReference>
<comment type="similarity">
    <text evidence="2">Belongs to the TRAFAC class myosin-kinesin ATPase superfamily. Kinesin family.</text>
</comment>
<dbReference type="GO" id="GO:0005524">
    <property type="term" value="F:ATP binding"/>
    <property type="evidence" value="ECO:0007669"/>
    <property type="project" value="InterPro"/>
</dbReference>
<comment type="caution">
    <text evidence="4">The sequence shown here is derived from an EMBL/GenBank/DDBJ whole genome shotgun (WGS) entry which is preliminary data.</text>
</comment>
<dbReference type="Gene3D" id="3.40.850.10">
    <property type="entry name" value="Kinesin motor domain"/>
    <property type="match status" value="1"/>
</dbReference>
<keyword evidence="5" id="KW-1185">Reference proteome</keyword>
<keyword evidence="1" id="KW-0505">Motor protein</keyword>
<dbReference type="AlphaFoldDB" id="A0A9D4X0U0"/>
<dbReference type="GO" id="GO:0008017">
    <property type="term" value="F:microtubule binding"/>
    <property type="evidence" value="ECO:0007669"/>
    <property type="project" value="InterPro"/>
</dbReference>
<dbReference type="Proteomes" id="UP001058974">
    <property type="component" value="Chromosome 5"/>
</dbReference>
<evidence type="ECO:0000256" key="1">
    <source>
        <dbReference type="ARBA" id="ARBA00023175"/>
    </source>
</evidence>
<dbReference type="Pfam" id="PF00225">
    <property type="entry name" value="Kinesin"/>
    <property type="match status" value="1"/>
</dbReference>
<evidence type="ECO:0000256" key="2">
    <source>
        <dbReference type="PROSITE-ProRule" id="PRU00283"/>
    </source>
</evidence>
<dbReference type="GO" id="GO:0007018">
    <property type="term" value="P:microtubule-based movement"/>
    <property type="evidence" value="ECO:0007669"/>
    <property type="project" value="InterPro"/>
</dbReference>
<reference evidence="4 5" key="1">
    <citation type="journal article" date="2022" name="Nat. Genet.">
        <title>Improved pea reference genome and pan-genome highlight genomic features and evolutionary characteristics.</title>
        <authorList>
            <person name="Yang T."/>
            <person name="Liu R."/>
            <person name="Luo Y."/>
            <person name="Hu S."/>
            <person name="Wang D."/>
            <person name="Wang C."/>
            <person name="Pandey M.K."/>
            <person name="Ge S."/>
            <person name="Xu Q."/>
            <person name="Li N."/>
            <person name="Li G."/>
            <person name="Huang Y."/>
            <person name="Saxena R.K."/>
            <person name="Ji Y."/>
            <person name="Li M."/>
            <person name="Yan X."/>
            <person name="He Y."/>
            <person name="Liu Y."/>
            <person name="Wang X."/>
            <person name="Xiang C."/>
            <person name="Varshney R.K."/>
            <person name="Ding H."/>
            <person name="Gao S."/>
            <person name="Zong X."/>
        </authorList>
    </citation>
    <scope>NUCLEOTIDE SEQUENCE [LARGE SCALE GENOMIC DNA]</scope>
    <source>
        <strain evidence="4 5">cv. Zhongwan 6</strain>
    </source>
</reference>
<feature type="domain" description="Kinesin motor" evidence="3">
    <location>
        <begin position="1"/>
        <end position="72"/>
    </location>
</feature>
<dbReference type="GO" id="GO:0003777">
    <property type="term" value="F:microtubule motor activity"/>
    <property type="evidence" value="ECO:0007669"/>
    <property type="project" value="InterPro"/>
</dbReference>
<evidence type="ECO:0000259" key="3">
    <source>
        <dbReference type="PROSITE" id="PS50067"/>
    </source>
</evidence>
<dbReference type="PROSITE" id="PS50067">
    <property type="entry name" value="KINESIN_MOTOR_2"/>
    <property type="match status" value="1"/>
</dbReference>
<comment type="caution">
    <text evidence="2">Lacks conserved residue(s) required for the propagation of feature annotation.</text>
</comment>
<evidence type="ECO:0000313" key="4">
    <source>
        <dbReference type="EMBL" id="KAI5411498.1"/>
    </source>
</evidence>
<protein>
    <recommendedName>
        <fullName evidence="3">Kinesin motor domain-containing protein</fullName>
    </recommendedName>
</protein>
<organism evidence="4 5">
    <name type="scientific">Pisum sativum</name>
    <name type="common">Garden pea</name>
    <name type="synonym">Lathyrus oleraceus</name>
    <dbReference type="NCBI Taxonomy" id="3888"/>
    <lineage>
        <taxon>Eukaryota</taxon>
        <taxon>Viridiplantae</taxon>
        <taxon>Streptophyta</taxon>
        <taxon>Embryophyta</taxon>
        <taxon>Tracheophyta</taxon>
        <taxon>Spermatophyta</taxon>
        <taxon>Magnoliopsida</taxon>
        <taxon>eudicotyledons</taxon>
        <taxon>Gunneridae</taxon>
        <taxon>Pentapetalae</taxon>
        <taxon>rosids</taxon>
        <taxon>fabids</taxon>
        <taxon>Fabales</taxon>
        <taxon>Fabaceae</taxon>
        <taxon>Papilionoideae</taxon>
        <taxon>50 kb inversion clade</taxon>
        <taxon>NPAAA clade</taxon>
        <taxon>Hologalegina</taxon>
        <taxon>IRL clade</taxon>
        <taxon>Fabeae</taxon>
        <taxon>Lathyrus</taxon>
    </lineage>
</organism>
<dbReference type="SUPFAM" id="SSF52540">
    <property type="entry name" value="P-loop containing nucleoside triphosphate hydrolases"/>
    <property type="match status" value="1"/>
</dbReference>
<evidence type="ECO:0000313" key="5">
    <source>
        <dbReference type="Proteomes" id="UP001058974"/>
    </source>
</evidence>